<reference evidence="1" key="1">
    <citation type="submission" date="2014-09" db="EMBL/GenBank/DDBJ databases">
        <authorList>
            <person name="Magalhaes I.L.F."/>
            <person name="Oliveira U."/>
            <person name="Santos F.R."/>
            <person name="Vidigal T.H.D.A."/>
            <person name="Brescovit A.D."/>
            <person name="Santos A.J."/>
        </authorList>
    </citation>
    <scope>NUCLEOTIDE SEQUENCE</scope>
    <source>
        <tissue evidence="1">Shoot tissue taken approximately 20 cm above the soil surface</tissue>
    </source>
</reference>
<organism evidence="1">
    <name type="scientific">Arundo donax</name>
    <name type="common">Giant reed</name>
    <name type="synonym">Donax arundinaceus</name>
    <dbReference type="NCBI Taxonomy" id="35708"/>
    <lineage>
        <taxon>Eukaryota</taxon>
        <taxon>Viridiplantae</taxon>
        <taxon>Streptophyta</taxon>
        <taxon>Embryophyta</taxon>
        <taxon>Tracheophyta</taxon>
        <taxon>Spermatophyta</taxon>
        <taxon>Magnoliopsida</taxon>
        <taxon>Liliopsida</taxon>
        <taxon>Poales</taxon>
        <taxon>Poaceae</taxon>
        <taxon>PACMAD clade</taxon>
        <taxon>Arundinoideae</taxon>
        <taxon>Arundineae</taxon>
        <taxon>Arundo</taxon>
    </lineage>
</organism>
<dbReference type="AlphaFoldDB" id="A0A0A9HCB5"/>
<name>A0A0A9HCB5_ARUDO</name>
<dbReference type="EMBL" id="GBRH01163076">
    <property type="protein sequence ID" value="JAE34820.1"/>
    <property type="molecule type" value="Transcribed_RNA"/>
</dbReference>
<reference evidence="1" key="2">
    <citation type="journal article" date="2015" name="Data Brief">
        <title>Shoot transcriptome of the giant reed, Arundo donax.</title>
        <authorList>
            <person name="Barrero R.A."/>
            <person name="Guerrero F.D."/>
            <person name="Moolhuijzen P."/>
            <person name="Goolsby J.A."/>
            <person name="Tidwell J."/>
            <person name="Bellgard S.E."/>
            <person name="Bellgard M.I."/>
        </authorList>
    </citation>
    <scope>NUCLEOTIDE SEQUENCE</scope>
    <source>
        <tissue evidence="1">Shoot tissue taken approximately 20 cm above the soil surface</tissue>
    </source>
</reference>
<sequence length="39" mass="4349">MESYPIGRRIRAIKQGRRRFGALQERSKCGACSTTCGTC</sequence>
<protein>
    <submittedName>
        <fullName evidence="1">Uncharacterized protein</fullName>
    </submittedName>
</protein>
<evidence type="ECO:0000313" key="1">
    <source>
        <dbReference type="EMBL" id="JAE34820.1"/>
    </source>
</evidence>
<proteinExistence type="predicted"/>
<accession>A0A0A9HCB5</accession>